<feature type="domain" description="Plasmid replication protein RepL" evidence="1">
    <location>
        <begin position="72"/>
        <end position="153"/>
    </location>
</feature>
<name>A0A5R9GMU6_9PROT</name>
<gene>
    <name evidence="2" type="ORF">FEF65_10720</name>
</gene>
<dbReference type="EMBL" id="VBRY01000010">
    <property type="protein sequence ID" value="TLS66279.1"/>
    <property type="molecule type" value="Genomic_DNA"/>
</dbReference>
<reference evidence="2 3" key="1">
    <citation type="journal article" date="2019" name="Appl. Environ. Microbiol.">
        <title>Environmental Evidence and Genomic Insight of Iron-oxidizing Bacteria Preference Towards More Corrosion Resistant Stainless Steel at Higher Salinities.</title>
        <authorList>
            <person name="Garrison C.E."/>
            <person name="Price K.A."/>
            <person name="Field E.K."/>
        </authorList>
    </citation>
    <scope>NUCLEOTIDE SEQUENCE [LARGE SCALE GENOMIC DNA]</scope>
    <source>
        <strain evidence="2 3">P3</strain>
    </source>
</reference>
<sequence length="183" mass="20683">MKELDLDELINNDAAMDALKKAGYAVRTHRSYDANGNLIAQWIDRGDKNFKLVDDAAWLTFSQMSAKNKNAASVFFYLVHHMSRSNALVISRNCLAEALGISVASVARHIKYLQDNNYVEVLKSGNTNIYHINKTIVWNGKGKKYAKFDAQVIVSRTEQDKNPFEPQTNYTKHVSKKETALIS</sequence>
<evidence type="ECO:0000313" key="2">
    <source>
        <dbReference type="EMBL" id="TLS66279.1"/>
    </source>
</evidence>
<dbReference type="InterPro" id="IPR008813">
    <property type="entry name" value="Plasmid_replication_RepL"/>
</dbReference>
<organism evidence="2 3">
    <name type="scientific">Mariprofundus erugo</name>
    <dbReference type="NCBI Taxonomy" id="2528639"/>
    <lineage>
        <taxon>Bacteria</taxon>
        <taxon>Pseudomonadati</taxon>
        <taxon>Pseudomonadota</taxon>
        <taxon>Candidatius Mariprofundia</taxon>
        <taxon>Mariprofundales</taxon>
        <taxon>Mariprofundaceae</taxon>
        <taxon>Mariprofundus</taxon>
    </lineage>
</organism>
<dbReference type="Gene3D" id="1.10.10.10">
    <property type="entry name" value="Winged helix-like DNA-binding domain superfamily/Winged helix DNA-binding domain"/>
    <property type="match status" value="1"/>
</dbReference>
<dbReference type="RefSeq" id="WP_138239810.1">
    <property type="nucleotide sequence ID" value="NZ_VBRY01000010.1"/>
</dbReference>
<dbReference type="Pfam" id="PF05732">
    <property type="entry name" value="RepL"/>
    <property type="match status" value="1"/>
</dbReference>
<dbReference type="Proteomes" id="UP000306585">
    <property type="component" value="Unassembled WGS sequence"/>
</dbReference>
<dbReference type="InterPro" id="IPR036390">
    <property type="entry name" value="WH_DNA-bd_sf"/>
</dbReference>
<evidence type="ECO:0000259" key="1">
    <source>
        <dbReference type="Pfam" id="PF05732"/>
    </source>
</evidence>
<protein>
    <recommendedName>
        <fullName evidence="1">Plasmid replication protein RepL domain-containing protein</fullName>
    </recommendedName>
</protein>
<dbReference type="GO" id="GO:0006276">
    <property type="term" value="P:plasmid maintenance"/>
    <property type="evidence" value="ECO:0007669"/>
    <property type="project" value="InterPro"/>
</dbReference>
<accession>A0A5R9GMU6</accession>
<dbReference type="AlphaFoldDB" id="A0A5R9GMU6"/>
<comment type="caution">
    <text evidence="2">The sequence shown here is derived from an EMBL/GenBank/DDBJ whole genome shotgun (WGS) entry which is preliminary data.</text>
</comment>
<dbReference type="InterPro" id="IPR036388">
    <property type="entry name" value="WH-like_DNA-bd_sf"/>
</dbReference>
<evidence type="ECO:0000313" key="3">
    <source>
        <dbReference type="Proteomes" id="UP000306585"/>
    </source>
</evidence>
<dbReference type="GO" id="GO:0006260">
    <property type="term" value="P:DNA replication"/>
    <property type="evidence" value="ECO:0007669"/>
    <property type="project" value="InterPro"/>
</dbReference>
<proteinExistence type="predicted"/>
<keyword evidence="3" id="KW-1185">Reference proteome</keyword>
<dbReference type="SUPFAM" id="SSF46785">
    <property type="entry name" value="Winged helix' DNA-binding domain"/>
    <property type="match status" value="1"/>
</dbReference>